<protein>
    <recommendedName>
        <fullName evidence="3">Secreted protein</fullName>
    </recommendedName>
</protein>
<organism evidence="1 2">
    <name type="scientific">Datura stramonium</name>
    <name type="common">Jimsonweed</name>
    <name type="synonym">Common thornapple</name>
    <dbReference type="NCBI Taxonomy" id="4076"/>
    <lineage>
        <taxon>Eukaryota</taxon>
        <taxon>Viridiplantae</taxon>
        <taxon>Streptophyta</taxon>
        <taxon>Embryophyta</taxon>
        <taxon>Tracheophyta</taxon>
        <taxon>Spermatophyta</taxon>
        <taxon>Magnoliopsida</taxon>
        <taxon>eudicotyledons</taxon>
        <taxon>Gunneridae</taxon>
        <taxon>Pentapetalae</taxon>
        <taxon>asterids</taxon>
        <taxon>lamiids</taxon>
        <taxon>Solanales</taxon>
        <taxon>Solanaceae</taxon>
        <taxon>Solanoideae</taxon>
        <taxon>Datureae</taxon>
        <taxon>Datura</taxon>
    </lineage>
</organism>
<evidence type="ECO:0008006" key="3">
    <source>
        <dbReference type="Google" id="ProtNLM"/>
    </source>
</evidence>
<reference evidence="1 2" key="1">
    <citation type="journal article" date="2021" name="BMC Genomics">
        <title>Datura genome reveals duplications of psychoactive alkaloid biosynthetic genes and high mutation rate following tissue culture.</title>
        <authorList>
            <person name="Rajewski A."/>
            <person name="Carter-House D."/>
            <person name="Stajich J."/>
            <person name="Litt A."/>
        </authorList>
    </citation>
    <scope>NUCLEOTIDE SEQUENCE [LARGE SCALE GENOMIC DNA]</scope>
    <source>
        <strain evidence="1">AR-01</strain>
    </source>
</reference>
<evidence type="ECO:0000313" key="2">
    <source>
        <dbReference type="Proteomes" id="UP000823775"/>
    </source>
</evidence>
<sequence>VVVLFLSKCVGVCSWPLICEIDLGTTTLGNYCRPAKHRWNAGPILKLVSGQWDRILPSIGGLRIGTVTHRSYRLRHY</sequence>
<name>A0ABS8VAN0_DATST</name>
<dbReference type="EMBL" id="JACEIK010003911">
    <property type="protein sequence ID" value="MCD9643512.1"/>
    <property type="molecule type" value="Genomic_DNA"/>
</dbReference>
<comment type="caution">
    <text evidence="1">The sequence shown here is derived from an EMBL/GenBank/DDBJ whole genome shotgun (WGS) entry which is preliminary data.</text>
</comment>
<dbReference type="Proteomes" id="UP000823775">
    <property type="component" value="Unassembled WGS sequence"/>
</dbReference>
<keyword evidence="2" id="KW-1185">Reference proteome</keyword>
<feature type="non-terminal residue" evidence="1">
    <location>
        <position position="1"/>
    </location>
</feature>
<gene>
    <name evidence="1" type="ORF">HAX54_031085</name>
</gene>
<accession>A0ABS8VAN0</accession>
<proteinExistence type="predicted"/>
<evidence type="ECO:0000313" key="1">
    <source>
        <dbReference type="EMBL" id="MCD9643512.1"/>
    </source>
</evidence>